<sequence>MKAKLRENRKYIILSAVAVAAIVLFAVLSKVFALYPDFTLAYVMPVTKGILTAIKWVMNFVPFSVTEVVIALMLAYLAVMLIVGVIGLIRKLVRRLRGRYRVTVRAMRREGAEPAYAAEEPEQKKTPLMKEIATVLITIAAVLFFFGISFGFVYNIPIVADGIGLESEPYDKQLLYETTLYMAEHANACRRRLVEEGFTGTAELVRQSDQFDFNETAAILKESYRSLGEQYSIYRGLPAKPKRLLTSEAISYTGIAGMFLPFTGEANINVDSPVFALPQTMAHEMAHSLVIGRENEADFSGFLACVNSTDTLTQYSGYAMALLSCTNDLYAADPELYYDVREQIDPGVLQDFAEYSKHVNKYKGIVNNVSASINDLSIKIRGDELGIQAYSKVVDLLVGWVAQQQPQ</sequence>
<keyword evidence="1" id="KW-0472">Membrane</keyword>
<dbReference type="AlphaFoldDB" id="A0A926DD34"/>
<gene>
    <name evidence="2" type="ORF">H8695_08585</name>
</gene>
<protein>
    <submittedName>
        <fullName evidence="2">DUF3810 domain-containing protein</fullName>
    </submittedName>
</protein>
<dbReference type="Pfam" id="PF12725">
    <property type="entry name" value="DUF3810"/>
    <property type="match status" value="1"/>
</dbReference>
<dbReference type="EMBL" id="JACRSP010000003">
    <property type="protein sequence ID" value="MBC8536740.1"/>
    <property type="molecule type" value="Genomic_DNA"/>
</dbReference>
<dbReference type="RefSeq" id="WP_249300594.1">
    <property type="nucleotide sequence ID" value="NZ_JACRSP010000003.1"/>
</dbReference>
<feature type="transmembrane region" description="Helical" evidence="1">
    <location>
        <begin position="12"/>
        <end position="35"/>
    </location>
</feature>
<keyword evidence="3" id="KW-1185">Reference proteome</keyword>
<organism evidence="2 3">
    <name type="scientific">Feifania hominis</name>
    <dbReference type="NCBI Taxonomy" id="2763660"/>
    <lineage>
        <taxon>Bacteria</taxon>
        <taxon>Bacillati</taxon>
        <taxon>Bacillota</taxon>
        <taxon>Clostridia</taxon>
        <taxon>Eubacteriales</taxon>
        <taxon>Feifaniaceae</taxon>
        <taxon>Feifania</taxon>
    </lineage>
</organism>
<feature type="transmembrane region" description="Helical" evidence="1">
    <location>
        <begin position="68"/>
        <end position="89"/>
    </location>
</feature>
<comment type="caution">
    <text evidence="2">The sequence shown here is derived from an EMBL/GenBank/DDBJ whole genome shotgun (WGS) entry which is preliminary data.</text>
</comment>
<dbReference type="Proteomes" id="UP000620366">
    <property type="component" value="Unassembled WGS sequence"/>
</dbReference>
<proteinExistence type="predicted"/>
<name>A0A926DD34_9FIRM</name>
<evidence type="ECO:0000313" key="3">
    <source>
        <dbReference type="Proteomes" id="UP000620366"/>
    </source>
</evidence>
<evidence type="ECO:0000313" key="2">
    <source>
        <dbReference type="EMBL" id="MBC8536740.1"/>
    </source>
</evidence>
<accession>A0A926DD34</accession>
<keyword evidence="1" id="KW-0812">Transmembrane</keyword>
<dbReference type="InterPro" id="IPR024294">
    <property type="entry name" value="DUF3810"/>
</dbReference>
<feature type="transmembrane region" description="Helical" evidence="1">
    <location>
        <begin position="132"/>
        <end position="154"/>
    </location>
</feature>
<reference evidence="2" key="1">
    <citation type="submission" date="2020-08" db="EMBL/GenBank/DDBJ databases">
        <title>Genome public.</title>
        <authorList>
            <person name="Liu C."/>
            <person name="Sun Q."/>
        </authorList>
    </citation>
    <scope>NUCLEOTIDE SEQUENCE</scope>
    <source>
        <strain evidence="2">BX7</strain>
    </source>
</reference>
<keyword evidence="1" id="KW-1133">Transmembrane helix</keyword>
<evidence type="ECO:0000256" key="1">
    <source>
        <dbReference type="SAM" id="Phobius"/>
    </source>
</evidence>